<sequence>MPPVTEKGIPIESENKKANATKAKKKKLPKKLKECFECVDAGSIVLIASYLDIPPEPIAEESSKKAKKKRRAPFETPAHEFGCIQWRLSLVHQLRKDGKGGFSKHILKLALHSDHRKDIAWRAELSGTLTMKKWTDKVPEGTNPRKLNELAEHFATSFNQFSQMHSFRTEFPLPIAGNAFASADGGSCDLANVYLKNRQFKFELQFLLLDVEMGHTPLLDFQKNQSLRNAVINVGTRKFYVNKEYLSMYSPIFATMFTSEGFVEAREHQATLEGVTPLAFNECLHLLYDPLRLPEERYIDELLELARCYTIQVLTERCEKKMLFMRNDDTTVTIEKRMQRAEDYGLLWLKASLIMKNDADVLLKIERISDMTREVLERKKIATVEDEEEKKKAKEEAKKEKKMDVDGQQQQNKPGSSSAAVHGRGGGGGGNRGRGGRLRRGTRGVSNA</sequence>
<dbReference type="InterPro" id="IPR000210">
    <property type="entry name" value="BTB/POZ_dom"/>
</dbReference>
<dbReference type="InterPro" id="IPR011333">
    <property type="entry name" value="SKP1/BTB/POZ_sf"/>
</dbReference>
<feature type="domain" description="BTB" evidence="2">
    <location>
        <begin position="228"/>
        <end position="289"/>
    </location>
</feature>
<dbReference type="Pfam" id="PF00651">
    <property type="entry name" value="BTB"/>
    <property type="match status" value="1"/>
</dbReference>
<dbReference type="WBParaSite" id="Gr19_v10_g1707.t1">
    <property type="protein sequence ID" value="Gr19_v10_g1707.t1"/>
    <property type="gene ID" value="Gr19_v10_g1707"/>
</dbReference>
<dbReference type="PROSITE" id="PS50097">
    <property type="entry name" value="BTB"/>
    <property type="match status" value="1"/>
</dbReference>
<feature type="compositionally biased region" description="Gly residues" evidence="1">
    <location>
        <begin position="423"/>
        <end position="433"/>
    </location>
</feature>
<dbReference type="InterPro" id="IPR052664">
    <property type="entry name" value="BTB-MATH_domain_protein"/>
</dbReference>
<feature type="region of interest" description="Disordered" evidence="1">
    <location>
        <begin position="385"/>
        <end position="448"/>
    </location>
</feature>
<dbReference type="Proteomes" id="UP000887572">
    <property type="component" value="Unplaced"/>
</dbReference>
<feature type="compositionally biased region" description="Polar residues" evidence="1">
    <location>
        <begin position="407"/>
        <end position="419"/>
    </location>
</feature>
<feature type="region of interest" description="Disordered" evidence="1">
    <location>
        <begin position="1"/>
        <end position="24"/>
    </location>
</feature>
<evidence type="ECO:0000313" key="4">
    <source>
        <dbReference type="WBParaSite" id="Gr19_v10_g1707.t1"/>
    </source>
</evidence>
<evidence type="ECO:0000256" key="1">
    <source>
        <dbReference type="SAM" id="MobiDB-lite"/>
    </source>
</evidence>
<dbReference type="PANTHER" id="PTHR22743:SF171">
    <property type="entry name" value="BTB DOMAIN-CONTAINING PROTEIN"/>
    <property type="match status" value="1"/>
</dbReference>
<name>A0A914HGX3_GLORO</name>
<organism evidence="3 4">
    <name type="scientific">Globodera rostochiensis</name>
    <name type="common">Golden nematode worm</name>
    <name type="synonym">Heterodera rostochiensis</name>
    <dbReference type="NCBI Taxonomy" id="31243"/>
    <lineage>
        <taxon>Eukaryota</taxon>
        <taxon>Metazoa</taxon>
        <taxon>Ecdysozoa</taxon>
        <taxon>Nematoda</taxon>
        <taxon>Chromadorea</taxon>
        <taxon>Rhabditida</taxon>
        <taxon>Tylenchina</taxon>
        <taxon>Tylenchomorpha</taxon>
        <taxon>Tylenchoidea</taxon>
        <taxon>Heteroderidae</taxon>
        <taxon>Heteroderinae</taxon>
        <taxon>Globodera</taxon>
    </lineage>
</organism>
<dbReference type="SUPFAM" id="SSF54695">
    <property type="entry name" value="POZ domain"/>
    <property type="match status" value="1"/>
</dbReference>
<evidence type="ECO:0000259" key="2">
    <source>
        <dbReference type="PROSITE" id="PS50097"/>
    </source>
</evidence>
<dbReference type="AlphaFoldDB" id="A0A914HGX3"/>
<keyword evidence="3" id="KW-1185">Reference proteome</keyword>
<evidence type="ECO:0000313" key="3">
    <source>
        <dbReference type="Proteomes" id="UP000887572"/>
    </source>
</evidence>
<accession>A0A914HGX3</accession>
<dbReference type="PANTHER" id="PTHR22743">
    <property type="entry name" value="MEPRIN/TRAF-LIKE MATH FAMILY-C.ELEGANS"/>
    <property type="match status" value="1"/>
</dbReference>
<protein>
    <submittedName>
        <fullName evidence="4">BTB domain-containing protein</fullName>
    </submittedName>
</protein>
<dbReference type="Gene3D" id="3.30.710.10">
    <property type="entry name" value="Potassium Channel Kv1.1, Chain A"/>
    <property type="match status" value="1"/>
</dbReference>
<dbReference type="SMART" id="SM00225">
    <property type="entry name" value="BTB"/>
    <property type="match status" value="1"/>
</dbReference>
<dbReference type="CDD" id="cd18186">
    <property type="entry name" value="BTB_POZ_ZBTB_KLHL-like"/>
    <property type="match status" value="1"/>
</dbReference>
<proteinExistence type="predicted"/>
<reference evidence="4" key="1">
    <citation type="submission" date="2022-11" db="UniProtKB">
        <authorList>
            <consortium name="WormBaseParasite"/>
        </authorList>
    </citation>
    <scope>IDENTIFICATION</scope>
</reference>
<feature type="compositionally biased region" description="Basic and acidic residues" evidence="1">
    <location>
        <begin position="385"/>
        <end position="405"/>
    </location>
</feature>